<feature type="region of interest" description="Disordered" evidence="1">
    <location>
        <begin position="91"/>
        <end position="111"/>
    </location>
</feature>
<organism evidence="2 3">
    <name type="scientific">Botrytis byssoidea</name>
    <dbReference type="NCBI Taxonomy" id="139641"/>
    <lineage>
        <taxon>Eukaryota</taxon>
        <taxon>Fungi</taxon>
        <taxon>Dikarya</taxon>
        <taxon>Ascomycota</taxon>
        <taxon>Pezizomycotina</taxon>
        <taxon>Leotiomycetes</taxon>
        <taxon>Helotiales</taxon>
        <taxon>Sclerotiniaceae</taxon>
        <taxon>Botrytis</taxon>
    </lineage>
</organism>
<name>A0A9P5IZZ9_9HELO</name>
<dbReference type="RefSeq" id="XP_038738140.1">
    <property type="nucleotide sequence ID" value="XM_038870779.1"/>
</dbReference>
<sequence length="111" mass="12444">MLLVMKHYFEHSLKVKKQDGRGDDNFGYEGMGTEECPKPKTRDGRESLKISRPAFLKGSAFNVFKSPSTLDANGQFLTGMTAENERFVERDSKVVKDQGSPEDQIKARISG</sequence>
<accession>A0A9P5IZZ9</accession>
<dbReference type="GeneID" id="62143858"/>
<feature type="compositionally biased region" description="Basic and acidic residues" evidence="1">
    <location>
        <begin position="35"/>
        <end position="45"/>
    </location>
</feature>
<proteinExistence type="predicted"/>
<gene>
    <name evidence="2" type="ORF">EAE97_000269</name>
</gene>
<protein>
    <submittedName>
        <fullName evidence="2">Uncharacterized protein</fullName>
    </submittedName>
</protein>
<dbReference type="Proteomes" id="UP000710849">
    <property type="component" value="Unassembled WGS sequence"/>
</dbReference>
<evidence type="ECO:0000256" key="1">
    <source>
        <dbReference type="SAM" id="MobiDB-lite"/>
    </source>
</evidence>
<reference evidence="2 3" key="1">
    <citation type="journal article" date="2020" name="Genome Biol. Evol.">
        <title>Comparative genomics of Sclerotiniaceae.</title>
        <authorList>
            <person name="Valero Jimenez C.A."/>
            <person name="Steentjes M."/>
            <person name="Scholten O.E."/>
            <person name="Van Kan J.A.L."/>
        </authorList>
    </citation>
    <scope>NUCLEOTIDE SEQUENCE [LARGE SCALE GENOMIC DNA]</scope>
    <source>
        <strain evidence="2 3">MUCL 94</strain>
    </source>
</reference>
<comment type="caution">
    <text evidence="2">The sequence shown here is derived from an EMBL/GenBank/DDBJ whole genome shotgun (WGS) entry which is preliminary data.</text>
</comment>
<evidence type="ECO:0000313" key="2">
    <source>
        <dbReference type="EMBL" id="KAF7955010.1"/>
    </source>
</evidence>
<dbReference type="EMBL" id="RCSW01000001">
    <property type="protein sequence ID" value="KAF7955010.1"/>
    <property type="molecule type" value="Genomic_DNA"/>
</dbReference>
<feature type="region of interest" description="Disordered" evidence="1">
    <location>
        <begin position="20"/>
        <end position="45"/>
    </location>
</feature>
<evidence type="ECO:0000313" key="3">
    <source>
        <dbReference type="Proteomes" id="UP000710849"/>
    </source>
</evidence>
<dbReference type="AlphaFoldDB" id="A0A9P5IZZ9"/>
<keyword evidence="3" id="KW-1185">Reference proteome</keyword>